<evidence type="ECO:0000256" key="16">
    <source>
        <dbReference type="RuleBase" id="RU003357"/>
    </source>
</evidence>
<dbReference type="EMBL" id="NEVP01000010">
    <property type="protein sequence ID" value="OZI47970.1"/>
    <property type="molecule type" value="Genomic_DNA"/>
</dbReference>
<evidence type="ECO:0000256" key="6">
    <source>
        <dbReference type="ARBA" id="ARBA00022692"/>
    </source>
</evidence>
<dbReference type="SUPFAM" id="SSF56935">
    <property type="entry name" value="Porins"/>
    <property type="match status" value="1"/>
</dbReference>
<dbReference type="Pfam" id="PF07715">
    <property type="entry name" value="Plug"/>
    <property type="match status" value="1"/>
</dbReference>
<dbReference type="InterPro" id="IPR039426">
    <property type="entry name" value="TonB-dep_rcpt-like"/>
</dbReference>
<evidence type="ECO:0000313" key="21">
    <source>
        <dbReference type="EMBL" id="OZI47970.1"/>
    </source>
</evidence>
<evidence type="ECO:0000256" key="5">
    <source>
        <dbReference type="ARBA" id="ARBA00022496"/>
    </source>
</evidence>
<keyword evidence="5" id="KW-0410">Iron transport</keyword>
<evidence type="ECO:0000256" key="9">
    <source>
        <dbReference type="ARBA" id="ARBA00023065"/>
    </source>
</evidence>
<evidence type="ECO:0000256" key="2">
    <source>
        <dbReference type="ARBA" id="ARBA00009810"/>
    </source>
</evidence>
<keyword evidence="10 16" id="KW-0798">TonB box</keyword>
<organism evidence="21 22">
    <name type="scientific">Bordetella genomosp. 5</name>
    <dbReference type="NCBI Taxonomy" id="1395608"/>
    <lineage>
        <taxon>Bacteria</taxon>
        <taxon>Pseudomonadati</taxon>
        <taxon>Pseudomonadota</taxon>
        <taxon>Betaproteobacteria</taxon>
        <taxon>Burkholderiales</taxon>
        <taxon>Alcaligenaceae</taxon>
        <taxon>Bordetella</taxon>
    </lineage>
</organism>
<dbReference type="InterPro" id="IPR036942">
    <property type="entry name" value="Beta-barrel_TonB_sf"/>
</dbReference>
<gene>
    <name evidence="21" type="ORF">CAL25_16415</name>
</gene>
<proteinExistence type="inferred from homology"/>
<evidence type="ECO:0000256" key="12">
    <source>
        <dbReference type="ARBA" id="ARBA00023170"/>
    </source>
</evidence>
<comment type="caution">
    <text evidence="21">The sequence shown here is derived from an EMBL/GenBank/DDBJ whole genome shotgun (WGS) entry which is preliminary data.</text>
</comment>
<dbReference type="PANTHER" id="PTHR32552:SF83">
    <property type="entry name" value="BLR3904 PROTEIN"/>
    <property type="match status" value="1"/>
</dbReference>
<evidence type="ECO:0000256" key="11">
    <source>
        <dbReference type="ARBA" id="ARBA00023136"/>
    </source>
</evidence>
<dbReference type="CDD" id="cd01347">
    <property type="entry name" value="ligand_gated_channel"/>
    <property type="match status" value="1"/>
</dbReference>
<feature type="domain" description="TonB-dependent receptor-like beta-barrel" evidence="19">
    <location>
        <begin position="250"/>
        <end position="697"/>
    </location>
</feature>
<dbReference type="AlphaFoldDB" id="A0A261TFX6"/>
<evidence type="ECO:0000256" key="13">
    <source>
        <dbReference type="ARBA" id="ARBA00023237"/>
    </source>
</evidence>
<dbReference type="InterPro" id="IPR000531">
    <property type="entry name" value="Beta-barrel_TonB"/>
</dbReference>
<dbReference type="GO" id="GO:0015344">
    <property type="term" value="F:siderophore uptake transmembrane transporter activity"/>
    <property type="evidence" value="ECO:0007669"/>
    <property type="project" value="TreeGrafter"/>
</dbReference>
<dbReference type="FunFam" id="2.170.130.10:FF:000001">
    <property type="entry name" value="Catecholate siderophore TonB-dependent receptor"/>
    <property type="match status" value="1"/>
</dbReference>
<evidence type="ECO:0000256" key="18">
    <source>
        <dbReference type="SAM" id="SignalP"/>
    </source>
</evidence>
<feature type="region of interest" description="Disordered" evidence="17">
    <location>
        <begin position="33"/>
        <end position="67"/>
    </location>
</feature>
<dbReference type="PANTHER" id="PTHR32552">
    <property type="entry name" value="FERRICHROME IRON RECEPTOR-RELATED"/>
    <property type="match status" value="1"/>
</dbReference>
<dbReference type="Pfam" id="PF00593">
    <property type="entry name" value="TonB_dep_Rec_b-barrel"/>
    <property type="match status" value="1"/>
</dbReference>
<evidence type="ECO:0000256" key="14">
    <source>
        <dbReference type="PROSITE-ProRule" id="PRU01360"/>
    </source>
</evidence>
<dbReference type="InterPro" id="IPR012910">
    <property type="entry name" value="Plug_dom"/>
</dbReference>
<evidence type="ECO:0000256" key="1">
    <source>
        <dbReference type="ARBA" id="ARBA00004571"/>
    </source>
</evidence>
<evidence type="ECO:0000313" key="22">
    <source>
        <dbReference type="Proteomes" id="UP000216913"/>
    </source>
</evidence>
<evidence type="ECO:0000256" key="7">
    <source>
        <dbReference type="ARBA" id="ARBA00022729"/>
    </source>
</evidence>
<dbReference type="OrthoDB" id="9790771at2"/>
<dbReference type="GO" id="GO:0015891">
    <property type="term" value="P:siderophore transport"/>
    <property type="evidence" value="ECO:0007669"/>
    <property type="project" value="InterPro"/>
</dbReference>
<evidence type="ECO:0000256" key="4">
    <source>
        <dbReference type="ARBA" id="ARBA00022452"/>
    </source>
</evidence>
<dbReference type="InterPro" id="IPR010917">
    <property type="entry name" value="TonB_rcpt_CS"/>
</dbReference>
<evidence type="ECO:0000256" key="10">
    <source>
        <dbReference type="ARBA" id="ARBA00023077"/>
    </source>
</evidence>
<keyword evidence="9" id="KW-0406">Ion transport</keyword>
<keyword evidence="3 14" id="KW-0813">Transport</keyword>
<evidence type="ECO:0000256" key="17">
    <source>
        <dbReference type="SAM" id="MobiDB-lite"/>
    </source>
</evidence>
<dbReference type="GO" id="GO:0009279">
    <property type="term" value="C:cell outer membrane"/>
    <property type="evidence" value="ECO:0007669"/>
    <property type="project" value="UniProtKB-SubCell"/>
</dbReference>
<feature type="domain" description="TonB-dependent receptor plug" evidence="20">
    <location>
        <begin position="74"/>
        <end position="173"/>
    </location>
</feature>
<keyword evidence="4 14" id="KW-1134">Transmembrane beta strand</keyword>
<comment type="subcellular location">
    <subcellularLocation>
        <location evidence="1 14">Cell outer membrane</location>
        <topology evidence="1 14">Multi-pass membrane protein</topology>
    </subcellularLocation>
</comment>
<keyword evidence="22" id="KW-1185">Reference proteome</keyword>
<evidence type="ECO:0000256" key="15">
    <source>
        <dbReference type="PROSITE-ProRule" id="PRU10144"/>
    </source>
</evidence>
<dbReference type="InterPro" id="IPR037066">
    <property type="entry name" value="Plug_dom_sf"/>
</dbReference>
<evidence type="ECO:0000259" key="19">
    <source>
        <dbReference type="Pfam" id="PF00593"/>
    </source>
</evidence>
<dbReference type="Proteomes" id="UP000216913">
    <property type="component" value="Unassembled WGS sequence"/>
</dbReference>
<feature type="signal peptide" evidence="18">
    <location>
        <begin position="1"/>
        <end position="35"/>
    </location>
</feature>
<evidence type="ECO:0000256" key="3">
    <source>
        <dbReference type="ARBA" id="ARBA00022448"/>
    </source>
</evidence>
<keyword evidence="7 18" id="KW-0732">Signal</keyword>
<dbReference type="Gene3D" id="2.170.130.10">
    <property type="entry name" value="TonB-dependent receptor, plug domain"/>
    <property type="match status" value="1"/>
</dbReference>
<keyword evidence="11 14" id="KW-0472">Membrane</keyword>
<dbReference type="GO" id="GO:0038023">
    <property type="term" value="F:signaling receptor activity"/>
    <property type="evidence" value="ECO:0007669"/>
    <property type="project" value="InterPro"/>
</dbReference>
<protein>
    <submittedName>
        <fullName evidence="21">TonB-dependent siderophore receptor</fullName>
    </submittedName>
</protein>
<keyword evidence="12 21" id="KW-0675">Receptor</keyword>
<dbReference type="InterPro" id="IPR010105">
    <property type="entry name" value="TonB_sidphr_rcpt"/>
</dbReference>
<dbReference type="PROSITE" id="PS01156">
    <property type="entry name" value="TONB_DEPENDENT_REC_2"/>
    <property type="match status" value="1"/>
</dbReference>
<feature type="chain" id="PRO_5012175872" evidence="18">
    <location>
        <begin position="36"/>
        <end position="735"/>
    </location>
</feature>
<dbReference type="Gene3D" id="2.40.170.20">
    <property type="entry name" value="TonB-dependent receptor, beta-barrel domain"/>
    <property type="match status" value="1"/>
</dbReference>
<dbReference type="RefSeq" id="WP_094801814.1">
    <property type="nucleotide sequence ID" value="NZ_NEVP01000010.1"/>
</dbReference>
<keyword evidence="8" id="KW-0408">Iron</keyword>
<keyword evidence="6 14" id="KW-0812">Transmembrane</keyword>
<dbReference type="PROSITE" id="PS52016">
    <property type="entry name" value="TONB_DEPENDENT_REC_3"/>
    <property type="match status" value="1"/>
</dbReference>
<dbReference type="NCBIfam" id="TIGR01783">
    <property type="entry name" value="TonB-siderophor"/>
    <property type="match status" value="1"/>
</dbReference>
<accession>A0A261TFX6</accession>
<sequence length="735" mass="79376">MKSPHITARALPPRSCLAPALAAVAVLGVPAQASGASPNDARPPVQLAPVTVTGDAPQGSKTDASASGKYAAPLIDVPQTITVVPRQVLDEQNALSLRQALSNVSGITFNAGEGGGGSGDSINIRGFSANASMQVDGMRDSAQTSRSDLFNIESVEVIKGPNSVFGGAGTTGGSINMISKAPKSSDLTTVGAGLGTDRYKRLTLDTNQAFDDGSRAFRLNLMGHGNDVPGRDQIEKKRWGIAPSFALGLNGPTTFTVSVFHQTDDNVPDYGVPAFRGKPLDGVSRHAYFGWRNLDKDKIQSDTATARLEHTFSESLKLQNTLRYASLNRDTVISASHVNRQGMRTGYYKPAGPQAYGRDSHTTMWANQTNLTSKFGTMGLQHTLVTGVEFSQEDYERDTYSYNISRLFPAAGYALANPPGYWRGAVDKKISARNKTRLDTKAIYAMDTVALSERVDANVGLRYDWIDGRSASHSVSAASTDDRTSDRKLSSRFGLTYKPAQNGRVYVAYGTSFNPSAEFLVTTGSGVSQSTSSLAPEKNRTLELGTKWELFDKRLAVGGALFQVDKTNAREALADGSYLLAGAQRVKGVELDASGKLTPKWDVFANYTYSDSETRRSLVTPARIGQALGNTPRHSFSLWTTYVLPQGWTVGYGTRFVGSRNVTSQGDGKLSPYWVHSVMASYDVTRNLKLQLNIENLTDELYVERVRQTAGTQARSSAIEYGDGRSAMLSALYRF</sequence>
<evidence type="ECO:0000259" key="20">
    <source>
        <dbReference type="Pfam" id="PF07715"/>
    </source>
</evidence>
<comment type="similarity">
    <text evidence="2 14 16">Belongs to the TonB-dependent receptor family.</text>
</comment>
<evidence type="ECO:0000256" key="8">
    <source>
        <dbReference type="ARBA" id="ARBA00023004"/>
    </source>
</evidence>
<feature type="short sequence motif" description="TonB C-terminal box" evidence="15">
    <location>
        <begin position="718"/>
        <end position="735"/>
    </location>
</feature>
<keyword evidence="13 14" id="KW-0998">Cell outer membrane</keyword>
<reference evidence="21 22" key="1">
    <citation type="submission" date="2017-05" db="EMBL/GenBank/DDBJ databases">
        <title>Complete and WGS of Bordetella genogroups.</title>
        <authorList>
            <person name="Spilker T."/>
            <person name="LiPuma J."/>
        </authorList>
    </citation>
    <scope>NUCLEOTIDE SEQUENCE [LARGE SCALE GENOMIC DNA]</scope>
    <source>
        <strain evidence="21 22">AU10456</strain>
    </source>
</reference>
<name>A0A261TFX6_9BORD</name>